<accession>A0A937FGP6</accession>
<evidence type="ECO:0000313" key="3">
    <source>
        <dbReference type="Proteomes" id="UP000623681"/>
    </source>
</evidence>
<evidence type="ECO:0000313" key="2">
    <source>
        <dbReference type="EMBL" id="MBL4933049.1"/>
    </source>
</evidence>
<dbReference type="AlphaFoldDB" id="A0A937FGP6"/>
<feature type="domain" description="DUF1659" evidence="1">
    <location>
        <begin position="3"/>
        <end position="70"/>
    </location>
</feature>
<comment type="caution">
    <text evidence="2">The sequence shown here is derived from an EMBL/GenBank/DDBJ whole genome shotgun (WGS) entry which is preliminary data.</text>
</comment>
<organism evidence="2 3">
    <name type="scientific">Clostridium paridis</name>
    <dbReference type="NCBI Taxonomy" id="2803863"/>
    <lineage>
        <taxon>Bacteria</taxon>
        <taxon>Bacillati</taxon>
        <taxon>Bacillota</taxon>
        <taxon>Clostridia</taxon>
        <taxon>Eubacteriales</taxon>
        <taxon>Clostridiaceae</taxon>
        <taxon>Clostridium</taxon>
    </lineage>
</organism>
<dbReference type="Pfam" id="PF07872">
    <property type="entry name" value="DUF1659"/>
    <property type="match status" value="1"/>
</dbReference>
<name>A0A937FGP6_9CLOT</name>
<dbReference type="RefSeq" id="WP_202768423.1">
    <property type="nucleotide sequence ID" value="NZ_JAESWA010000023.1"/>
</dbReference>
<reference evidence="2" key="1">
    <citation type="submission" date="2021-01" db="EMBL/GenBank/DDBJ databases">
        <title>Genome public.</title>
        <authorList>
            <person name="Liu C."/>
            <person name="Sun Q."/>
        </authorList>
    </citation>
    <scope>NUCLEOTIDE SEQUENCE</scope>
    <source>
        <strain evidence="2">YIM B02565</strain>
    </source>
</reference>
<dbReference type="Proteomes" id="UP000623681">
    <property type="component" value="Unassembled WGS sequence"/>
</dbReference>
<keyword evidence="3" id="KW-1185">Reference proteome</keyword>
<evidence type="ECO:0000259" key="1">
    <source>
        <dbReference type="Pfam" id="PF07872"/>
    </source>
</evidence>
<sequence length="72" mass="7822">MAEALLASQSLVIKYKAGIDKEGKDVFRRQGFSNISNEATVDNLSAVGHAIGDILYTQICSVLKEESFELMG</sequence>
<dbReference type="EMBL" id="JAESWA010000023">
    <property type="protein sequence ID" value="MBL4933049.1"/>
    <property type="molecule type" value="Genomic_DNA"/>
</dbReference>
<gene>
    <name evidence="2" type="ORF">JK634_14645</name>
</gene>
<proteinExistence type="predicted"/>
<protein>
    <submittedName>
        <fullName evidence="2">DUF1659 domain-containing protein</fullName>
    </submittedName>
</protein>
<dbReference type="InterPro" id="IPR012454">
    <property type="entry name" value="DUF1659"/>
</dbReference>